<sequence>MSNTGISAETRGLHCLTEPQYESAETWLTVLLLRIMWACPTASPTGHDSDRYFEMGPSRGQKTYPRMEFFYW</sequence>
<protein>
    <submittedName>
        <fullName evidence="1">Uu.00g127370.m01.CDS01</fullName>
    </submittedName>
</protein>
<dbReference type="AlphaFoldDB" id="A0AAI8VI57"/>
<evidence type="ECO:0000313" key="2">
    <source>
        <dbReference type="Proteomes" id="UP001295740"/>
    </source>
</evidence>
<dbReference type="Proteomes" id="UP001295740">
    <property type="component" value="Unassembled WGS sequence"/>
</dbReference>
<proteinExistence type="predicted"/>
<accession>A0AAI8VI57</accession>
<reference evidence="1" key="1">
    <citation type="submission" date="2023-10" db="EMBL/GenBank/DDBJ databases">
        <authorList>
            <person name="Hackl T."/>
        </authorList>
    </citation>
    <scope>NUCLEOTIDE SEQUENCE</scope>
</reference>
<name>A0AAI8VI57_9PEZI</name>
<evidence type="ECO:0000313" key="1">
    <source>
        <dbReference type="EMBL" id="CAJ2505343.1"/>
    </source>
</evidence>
<organism evidence="1 2">
    <name type="scientific">Anthostomella pinea</name>
    <dbReference type="NCBI Taxonomy" id="933095"/>
    <lineage>
        <taxon>Eukaryota</taxon>
        <taxon>Fungi</taxon>
        <taxon>Dikarya</taxon>
        <taxon>Ascomycota</taxon>
        <taxon>Pezizomycotina</taxon>
        <taxon>Sordariomycetes</taxon>
        <taxon>Xylariomycetidae</taxon>
        <taxon>Xylariales</taxon>
        <taxon>Xylariaceae</taxon>
        <taxon>Anthostomella</taxon>
    </lineage>
</organism>
<comment type="caution">
    <text evidence="1">The sequence shown here is derived from an EMBL/GenBank/DDBJ whole genome shotgun (WGS) entry which is preliminary data.</text>
</comment>
<dbReference type="EMBL" id="CAUWAG010000007">
    <property type="protein sequence ID" value="CAJ2505343.1"/>
    <property type="molecule type" value="Genomic_DNA"/>
</dbReference>
<keyword evidence="2" id="KW-1185">Reference proteome</keyword>
<gene>
    <name evidence="1" type="ORF">KHLLAP_LOCUS5811</name>
</gene>